<feature type="transmembrane region" description="Helical" evidence="1">
    <location>
        <begin position="34"/>
        <end position="55"/>
    </location>
</feature>
<dbReference type="Proteomes" id="UP000541444">
    <property type="component" value="Unassembled WGS sequence"/>
</dbReference>
<feature type="transmembrane region" description="Helical" evidence="1">
    <location>
        <begin position="6"/>
        <end position="27"/>
    </location>
</feature>
<keyword evidence="1" id="KW-1133">Transmembrane helix</keyword>
<dbReference type="EMBL" id="JACGCM010000671">
    <property type="protein sequence ID" value="KAF6169107.1"/>
    <property type="molecule type" value="Genomic_DNA"/>
</dbReference>
<protein>
    <submittedName>
        <fullName evidence="2">Uncharacterized protein</fullName>
    </submittedName>
</protein>
<comment type="caution">
    <text evidence="2">The sequence shown here is derived from an EMBL/GenBank/DDBJ whole genome shotgun (WGS) entry which is preliminary data.</text>
</comment>
<feature type="non-terminal residue" evidence="2">
    <location>
        <position position="1"/>
    </location>
</feature>
<sequence length="101" mass="10905">ANFFGALVWVTTLAHLTISAHFLLVNLSTKSTGLIGSSFSIVGVGWAGGLSSFFFSTAFESLIYLLPCFECLMYNTFYSNHFRAGFSPGCVDLCIASVKIT</sequence>
<organism evidence="2 3">
    <name type="scientific">Kingdonia uniflora</name>
    <dbReference type="NCBI Taxonomy" id="39325"/>
    <lineage>
        <taxon>Eukaryota</taxon>
        <taxon>Viridiplantae</taxon>
        <taxon>Streptophyta</taxon>
        <taxon>Embryophyta</taxon>
        <taxon>Tracheophyta</taxon>
        <taxon>Spermatophyta</taxon>
        <taxon>Magnoliopsida</taxon>
        <taxon>Ranunculales</taxon>
        <taxon>Circaeasteraceae</taxon>
        <taxon>Kingdonia</taxon>
    </lineage>
</organism>
<accession>A0A7J7NPG6</accession>
<proteinExistence type="predicted"/>
<keyword evidence="1" id="KW-0812">Transmembrane</keyword>
<dbReference type="AlphaFoldDB" id="A0A7J7NPG6"/>
<gene>
    <name evidence="2" type="ORF">GIB67_038604</name>
</gene>
<keyword evidence="3" id="KW-1185">Reference proteome</keyword>
<name>A0A7J7NPG6_9MAGN</name>
<evidence type="ECO:0000313" key="2">
    <source>
        <dbReference type="EMBL" id="KAF6169107.1"/>
    </source>
</evidence>
<evidence type="ECO:0000313" key="3">
    <source>
        <dbReference type="Proteomes" id="UP000541444"/>
    </source>
</evidence>
<evidence type="ECO:0000256" key="1">
    <source>
        <dbReference type="SAM" id="Phobius"/>
    </source>
</evidence>
<keyword evidence="1" id="KW-0472">Membrane</keyword>
<reference evidence="2 3" key="1">
    <citation type="journal article" date="2020" name="IScience">
        <title>Genome Sequencing of the Endangered Kingdonia uniflora (Circaeasteraceae, Ranunculales) Reveals Potential Mechanisms of Evolutionary Specialization.</title>
        <authorList>
            <person name="Sun Y."/>
            <person name="Deng T."/>
            <person name="Zhang A."/>
            <person name="Moore M.J."/>
            <person name="Landis J.B."/>
            <person name="Lin N."/>
            <person name="Zhang H."/>
            <person name="Zhang X."/>
            <person name="Huang J."/>
            <person name="Zhang X."/>
            <person name="Sun H."/>
            <person name="Wang H."/>
        </authorList>
    </citation>
    <scope>NUCLEOTIDE SEQUENCE [LARGE SCALE GENOMIC DNA]</scope>
    <source>
        <strain evidence="2">TB1705</strain>
        <tissue evidence="2">Leaf</tissue>
    </source>
</reference>